<protein>
    <submittedName>
        <fullName evidence="4">TetR/AcrR family transcriptional regulator</fullName>
    </submittedName>
</protein>
<accession>A0ABS9TV85</accession>
<keyword evidence="5" id="KW-1185">Reference proteome</keyword>
<sequence>MAVAAELFASKPYDDIYVTDIAKAAGVAHGLLFYHFKDKRGLYLEVLRRAQQEVDDLHRRREGEDSRQQWLRGVVRRHIEYRRDHAFTMLAMMRRGGQDPEVDEIFEQSRRVGTEFLCELLGLSEPPAPPVRVALRGCMGAVDEMCVDWLSHGCDLEPEELIHLAYTTVVTILSTVCSAGRELAERVDELGPSGGSVR</sequence>
<dbReference type="Proteomes" id="UP001299970">
    <property type="component" value="Unassembled WGS sequence"/>
</dbReference>
<evidence type="ECO:0000256" key="1">
    <source>
        <dbReference type="ARBA" id="ARBA00023125"/>
    </source>
</evidence>
<name>A0ABS9TV85_9PSEU</name>
<dbReference type="InterPro" id="IPR001647">
    <property type="entry name" value="HTH_TetR"/>
</dbReference>
<dbReference type="InterPro" id="IPR009057">
    <property type="entry name" value="Homeodomain-like_sf"/>
</dbReference>
<keyword evidence="1 2" id="KW-0238">DNA-binding</keyword>
<dbReference type="SUPFAM" id="SSF48498">
    <property type="entry name" value="Tetracyclin repressor-like, C-terminal domain"/>
    <property type="match status" value="1"/>
</dbReference>
<proteinExistence type="predicted"/>
<dbReference type="EMBL" id="JAKXMK010000071">
    <property type="protein sequence ID" value="MCH6172402.1"/>
    <property type="molecule type" value="Genomic_DNA"/>
</dbReference>
<dbReference type="Gene3D" id="1.10.357.10">
    <property type="entry name" value="Tetracycline Repressor, domain 2"/>
    <property type="match status" value="1"/>
</dbReference>
<dbReference type="InterPro" id="IPR050109">
    <property type="entry name" value="HTH-type_TetR-like_transc_reg"/>
</dbReference>
<dbReference type="PANTHER" id="PTHR30055">
    <property type="entry name" value="HTH-TYPE TRANSCRIPTIONAL REGULATOR RUTR"/>
    <property type="match status" value="1"/>
</dbReference>
<reference evidence="4 5" key="1">
    <citation type="submission" date="2022-03" db="EMBL/GenBank/DDBJ databases">
        <title>Pseudonocardia alaer sp. nov., a novel actinomycete isolated from reed forest soil.</title>
        <authorList>
            <person name="Wang L."/>
        </authorList>
    </citation>
    <scope>NUCLEOTIDE SEQUENCE [LARGE SCALE GENOMIC DNA]</scope>
    <source>
        <strain evidence="4 5">Y-16303</strain>
    </source>
</reference>
<evidence type="ECO:0000313" key="5">
    <source>
        <dbReference type="Proteomes" id="UP001299970"/>
    </source>
</evidence>
<organism evidence="4 5">
    <name type="scientific">Pseudonocardia alaniniphila</name>
    <dbReference type="NCBI Taxonomy" id="75291"/>
    <lineage>
        <taxon>Bacteria</taxon>
        <taxon>Bacillati</taxon>
        <taxon>Actinomycetota</taxon>
        <taxon>Actinomycetes</taxon>
        <taxon>Pseudonocardiales</taxon>
        <taxon>Pseudonocardiaceae</taxon>
        <taxon>Pseudonocardia</taxon>
    </lineage>
</organism>
<dbReference type="SUPFAM" id="SSF46689">
    <property type="entry name" value="Homeodomain-like"/>
    <property type="match status" value="1"/>
</dbReference>
<feature type="domain" description="HTH tetR-type" evidence="3">
    <location>
        <begin position="1"/>
        <end position="54"/>
    </location>
</feature>
<gene>
    <name evidence="4" type="ORF">MMF94_42605</name>
</gene>
<evidence type="ECO:0000259" key="3">
    <source>
        <dbReference type="PROSITE" id="PS50977"/>
    </source>
</evidence>
<evidence type="ECO:0000256" key="2">
    <source>
        <dbReference type="PROSITE-ProRule" id="PRU00335"/>
    </source>
</evidence>
<comment type="caution">
    <text evidence="4">The sequence shown here is derived from an EMBL/GenBank/DDBJ whole genome shotgun (WGS) entry which is preliminary data.</text>
</comment>
<dbReference type="InterPro" id="IPR036271">
    <property type="entry name" value="Tet_transcr_reg_TetR-rel_C_sf"/>
</dbReference>
<feature type="DNA-binding region" description="H-T-H motif" evidence="2">
    <location>
        <begin position="17"/>
        <end position="36"/>
    </location>
</feature>
<dbReference type="Pfam" id="PF00440">
    <property type="entry name" value="TetR_N"/>
    <property type="match status" value="1"/>
</dbReference>
<evidence type="ECO:0000313" key="4">
    <source>
        <dbReference type="EMBL" id="MCH6172402.1"/>
    </source>
</evidence>
<dbReference type="PANTHER" id="PTHR30055:SF226">
    <property type="entry name" value="HTH-TYPE TRANSCRIPTIONAL REGULATOR PKSA"/>
    <property type="match status" value="1"/>
</dbReference>
<dbReference type="PROSITE" id="PS50977">
    <property type="entry name" value="HTH_TETR_2"/>
    <property type="match status" value="1"/>
</dbReference>